<dbReference type="Proteomes" id="UP000321456">
    <property type="component" value="Unassembled WGS sequence"/>
</dbReference>
<keyword evidence="2" id="KW-1185">Reference proteome</keyword>
<reference evidence="1 2" key="1">
    <citation type="submission" date="2019-08" db="EMBL/GenBank/DDBJ databases">
        <title>Professor.</title>
        <authorList>
            <person name="Park J.S."/>
        </authorList>
    </citation>
    <scope>NUCLEOTIDE SEQUENCE [LARGE SCALE GENOMIC DNA]</scope>
    <source>
        <strain evidence="1 2">176CP5-101</strain>
    </source>
</reference>
<dbReference type="RefSeq" id="WP_147744459.1">
    <property type="nucleotide sequence ID" value="NZ_VRUR01000002.1"/>
</dbReference>
<name>A0A5C8V5B2_9FLAO</name>
<evidence type="ECO:0000313" key="1">
    <source>
        <dbReference type="EMBL" id="TXN35707.1"/>
    </source>
</evidence>
<proteinExistence type="predicted"/>
<organism evidence="1 2">
    <name type="scientific">Flagellimonas hymeniacidonis</name>
    <dbReference type="NCBI Taxonomy" id="2603628"/>
    <lineage>
        <taxon>Bacteria</taxon>
        <taxon>Pseudomonadati</taxon>
        <taxon>Bacteroidota</taxon>
        <taxon>Flavobacteriia</taxon>
        <taxon>Flavobacteriales</taxon>
        <taxon>Flavobacteriaceae</taxon>
        <taxon>Flagellimonas</taxon>
    </lineage>
</organism>
<sequence>MDKAISEELFKLNLKGEPSVVLFFFIGHGLYIENDDFYIVTSNAKKNSGRDLFGINRDFLRHINGFLKKSHVLTFIDACSSGEIENLPFLDNMRRTWKDNGVLHYMLTSTTDARPSYGAYFSKSLLEFIRDKGKGAGKDCDLDFSYVNSTKAIIPYMRKVYLDAGKDTTELSIKKFEPIFTFSSDKFCLDSFRGIKGCGVIQNNKEIDVSCVIKNPGGKILINKELKPNEYLWFFGKLGIDYSINYSWYDSRMKEERNKKDKFNFTSENPVSELFLEGKANYSIRYADLLFQSSKAAEMIGVREEFITTRLAQAKFIERISKIADDGDYAYVERIDTLLKQSDSRVANNWSKRNGEWYVVESGDATINFKGKIRQLFAEGDFKKASLLSHDLYLRSGEKENLELSRDMELAFLTADLTRKEDSIQTYYNSADLPWVAVTENAITRLSPIPELQSVSDKSTVELIMKLTDIKTKVTEKIVAWIEENNAGYINLKKE</sequence>
<protein>
    <recommendedName>
        <fullName evidence="3">Caspase domain-containing protein</fullName>
    </recommendedName>
</protein>
<dbReference type="Gene3D" id="3.40.50.1460">
    <property type="match status" value="1"/>
</dbReference>
<comment type="caution">
    <text evidence="1">The sequence shown here is derived from an EMBL/GenBank/DDBJ whole genome shotgun (WGS) entry which is preliminary data.</text>
</comment>
<evidence type="ECO:0008006" key="3">
    <source>
        <dbReference type="Google" id="ProtNLM"/>
    </source>
</evidence>
<gene>
    <name evidence="1" type="ORF">FVB32_14130</name>
</gene>
<dbReference type="EMBL" id="VRUR01000002">
    <property type="protein sequence ID" value="TXN35707.1"/>
    <property type="molecule type" value="Genomic_DNA"/>
</dbReference>
<dbReference type="AlphaFoldDB" id="A0A5C8V5B2"/>
<accession>A0A5C8V5B2</accession>
<evidence type="ECO:0000313" key="2">
    <source>
        <dbReference type="Proteomes" id="UP000321456"/>
    </source>
</evidence>